<organism evidence="11 12">
    <name type="scientific">Mytilus edulis</name>
    <name type="common">Blue mussel</name>
    <dbReference type="NCBI Taxonomy" id="6550"/>
    <lineage>
        <taxon>Eukaryota</taxon>
        <taxon>Metazoa</taxon>
        <taxon>Spiralia</taxon>
        <taxon>Lophotrochozoa</taxon>
        <taxon>Mollusca</taxon>
        <taxon>Bivalvia</taxon>
        <taxon>Autobranchia</taxon>
        <taxon>Pteriomorphia</taxon>
        <taxon>Mytilida</taxon>
        <taxon>Mytiloidea</taxon>
        <taxon>Mytilidae</taxon>
        <taxon>Mytilinae</taxon>
        <taxon>Mytilus</taxon>
    </lineage>
</organism>
<feature type="active site" evidence="7">
    <location>
        <position position="837"/>
    </location>
</feature>
<dbReference type="PANTHER" id="PTHR33050">
    <property type="entry name" value="REVERSE TRANSCRIPTASE DOMAIN-CONTAINING PROTEIN"/>
    <property type="match status" value="1"/>
</dbReference>
<dbReference type="GO" id="GO:0016020">
    <property type="term" value="C:membrane"/>
    <property type="evidence" value="ECO:0007669"/>
    <property type="project" value="InterPro"/>
</dbReference>
<accession>A0A8S3TJ90</accession>
<dbReference type="Gene3D" id="3.10.10.10">
    <property type="entry name" value="HIV Type 1 Reverse Transcriptase, subunit A, domain 1"/>
    <property type="match status" value="1"/>
</dbReference>
<proteinExistence type="inferred from homology"/>
<dbReference type="InterPro" id="IPR001701">
    <property type="entry name" value="Glyco_hydro_9"/>
</dbReference>
<dbReference type="SUPFAM" id="SSF48208">
    <property type="entry name" value="Six-hairpin glycosidases"/>
    <property type="match status" value="2"/>
</dbReference>
<evidence type="ECO:0000256" key="4">
    <source>
        <dbReference type="ARBA" id="ARBA00023172"/>
    </source>
</evidence>
<dbReference type="PROSITE" id="PS00698">
    <property type="entry name" value="GH9_3"/>
    <property type="match status" value="1"/>
</dbReference>
<dbReference type="InterPro" id="IPR052055">
    <property type="entry name" value="Hepadnavirus_pol/RT"/>
</dbReference>
<keyword evidence="8" id="KW-0732">Signal</keyword>
<dbReference type="GO" id="GO:0005230">
    <property type="term" value="F:extracellular ligand-gated monoatomic ion channel activity"/>
    <property type="evidence" value="ECO:0007669"/>
    <property type="project" value="InterPro"/>
</dbReference>
<evidence type="ECO:0000313" key="11">
    <source>
        <dbReference type="EMBL" id="CAG2231677.1"/>
    </source>
</evidence>
<dbReference type="Gene3D" id="2.70.170.10">
    <property type="entry name" value="Neurotransmitter-gated ion-channel ligand-binding domain"/>
    <property type="match status" value="1"/>
</dbReference>
<feature type="chain" id="PRO_5035969312" description="Endoglucanase" evidence="8">
    <location>
        <begin position="26"/>
        <end position="1997"/>
    </location>
</feature>
<dbReference type="SUPFAM" id="SSF56349">
    <property type="entry name" value="DNA breaking-rejoining enzymes"/>
    <property type="match status" value="1"/>
</dbReference>
<keyword evidence="6 7" id="KW-0624">Polysaccharide degradation</keyword>
<dbReference type="PANTHER" id="PTHR33050:SF7">
    <property type="entry name" value="RIBONUCLEASE H"/>
    <property type="match status" value="1"/>
</dbReference>
<keyword evidence="5 7" id="KW-0119">Carbohydrate metabolism</keyword>
<evidence type="ECO:0000256" key="5">
    <source>
        <dbReference type="ARBA" id="ARBA00023277"/>
    </source>
</evidence>
<evidence type="ECO:0000256" key="2">
    <source>
        <dbReference type="ARBA" id="ARBA00007072"/>
    </source>
</evidence>
<dbReference type="Gene3D" id="1.10.443.10">
    <property type="entry name" value="Intergrase catalytic core"/>
    <property type="match status" value="1"/>
</dbReference>
<dbReference type="Proteomes" id="UP000683360">
    <property type="component" value="Unassembled WGS sequence"/>
</dbReference>
<dbReference type="SUPFAM" id="SSF63712">
    <property type="entry name" value="Nicotinic receptor ligand binding domain-like"/>
    <property type="match status" value="1"/>
</dbReference>
<evidence type="ECO:0000256" key="7">
    <source>
        <dbReference type="PROSITE-ProRule" id="PRU10060"/>
    </source>
</evidence>
<comment type="catalytic activity">
    <reaction evidence="1 8">
        <text>Endohydrolysis of (1-&gt;4)-beta-D-glucosidic linkages in cellulose, lichenin and cereal beta-D-glucans.</text>
        <dbReference type="EC" id="3.2.1.4"/>
    </reaction>
</comment>
<dbReference type="SUPFAM" id="SSF56672">
    <property type="entry name" value="DNA/RNA polymerases"/>
    <property type="match status" value="1"/>
</dbReference>
<dbReference type="Pfam" id="PF00078">
    <property type="entry name" value="RVT_1"/>
    <property type="match status" value="1"/>
</dbReference>
<feature type="signal peptide" evidence="8">
    <location>
        <begin position="1"/>
        <end position="25"/>
    </location>
</feature>
<feature type="domain" description="Reverse transcriptase" evidence="10">
    <location>
        <begin position="208"/>
        <end position="415"/>
    </location>
</feature>
<dbReference type="GO" id="GO:0006310">
    <property type="term" value="P:DNA recombination"/>
    <property type="evidence" value="ECO:0007669"/>
    <property type="project" value="UniProtKB-KW"/>
</dbReference>
<dbReference type="InterPro" id="IPR008928">
    <property type="entry name" value="6-hairpin_glycosidase_sf"/>
</dbReference>
<keyword evidence="7 8" id="KW-0378">Hydrolase</keyword>
<evidence type="ECO:0000259" key="10">
    <source>
        <dbReference type="PROSITE" id="PS50878"/>
    </source>
</evidence>
<gene>
    <name evidence="11" type="ORF">MEDL_44448</name>
</gene>
<dbReference type="InterPro" id="IPR012341">
    <property type="entry name" value="6hp_glycosidase-like_sf"/>
</dbReference>
<keyword evidence="4" id="KW-0233">DNA recombination</keyword>
<keyword evidence="7 8" id="KW-0326">Glycosidase</keyword>
<dbReference type="InterPro" id="IPR011010">
    <property type="entry name" value="DNA_brk_join_enz"/>
</dbReference>
<keyword evidence="3 8" id="KW-0136">Cellulose degradation</keyword>
<dbReference type="Gene3D" id="3.30.70.270">
    <property type="match status" value="1"/>
</dbReference>
<evidence type="ECO:0000256" key="9">
    <source>
        <dbReference type="SAM" id="MobiDB-lite"/>
    </source>
</evidence>
<dbReference type="InterPro" id="IPR043128">
    <property type="entry name" value="Rev_trsase/Diguanyl_cyclase"/>
</dbReference>
<dbReference type="OrthoDB" id="428159at2759"/>
<dbReference type="InterPro" id="IPR036734">
    <property type="entry name" value="Neur_chan_lig-bd_sf"/>
</dbReference>
<sequence>MVGGRLKNIPIMILLTIVRMPPSYGQPSSEPPRRGRLPMPEINPHNHLFSVLDQEFSTACLITSFFSALKTTVSAKSSIQDHNFKTTDKTSLQEQTLPATTVTCQGISPSSAPTQPNYNVDNQRPLQSPTQNLSTNSSKVEYSNFILLDEQSEFDNNVCFKSKTVKNSLKNCLEFWRDTLKPSDFILNVIEYGYRLEFVSLPQKTFLRNNKSAFDHSDFTESAIKELLKKDLVSEVFVPPYCVNPLSVSVQQNKKSRLILDLRHVNACIVNRKIKFEGSLEGLFYAKKGNFMLKFDLTSGYHHISIHPDFHTYLGFSWKFNDKTRFFVFSVLPFGLCSAAHIFTKTLRPLVSFWRSQGIKIIMYLDDGWICDDFQSCNSASVHLQNDLKHAGFHVNEEKSQWHPVQSLEWLGFTWNLLEGAIDIPVQKLENLRVKVHNLRFKYFATARELASVVGSIISMRFAYGPICQIFTRQLSMLIASKVFWDAKISLSAEAIDELHFWSQNIDSLSPRVISLGSGLPERIIYTDASDHAGAIKIPKSKTDLYRRGNSVVIAKTRNELCPVFWLRKYIALAGIIEKSDEFLFTAINFMKISGEYKATNKSKSLSYTRCREILRSALKDIGLDSSLYALHSLRSGGVSAAANNKVPDRLLKVHGRWATDRAKDGYIKDSIEQKLLILVAEIESTSTDKPEVLPTNKDYDNISVPTVLTNSSTVPPVSTNNSTLPSSHFVKLTPPPGVGGSEMKYDYGNAMGLSILFYDAQRSGKLPSSNPIPWRSDSAMGDNGNGHDLTGGCACKPGWCAASWQDSPNILYGGVVGGPGPNDDYQDNREDYVKNEVACDYNAGFQTACAALSTADENKSTNSYMTTETSTDAKTSTYTTDVKTSTYTTDVKTSTYTTDVKTSTYTTDVKTSTYLTSTAPMTTTRMNSNNSVNLEDNETEDQASFNYRGMDAGYTNLSLDIGDSYESSVIPYCEGSDKVTVTIDMVIRQLINLDEPEQILVLSAWMRWDHRLYCSDGIQMSTNSLKAYWTIPDIMKSYTTDAYVAIEKGVGNYWSIFRDFLKVSSVLKMSINDLTLNPGVKYRVVLKLCAKTICFSNISTDGVTVIANPPVTGDLMVSFAQFYDPDIEDMTEKYTFVDKYEFAITDNSVQGQIYMVWTKLNYTAIGHQISFEYVLNGTMDFSRCKRFSIRGYNKAKLYSTVSTEIKDCNAFNPILIQPNIVIDAVGEPDATAGIGRPVFLEQNALWTEADRDYTPYKNVISAVWPTLRHENYDYAIIEVREVDVTTYYRQVNQLQLKIPCDHPDRIICGHTANGFMNVEFTKNELLHGTRYTVCVHADATKIQHETWIEDLSEINECSDGIIVDLTPPEAGRLWIGTNLGQIYQTFHISVHMKSPYIVIPQTGTLSDSEREGHVLVIDLGTFTVRSDLQDKDKTLENPSTEELHEKLYDKFLVTITEVEILVADSNEDWHLPLTMDKSQSKYHILPNSSLDIAFYKTSMADNYNHPHHKFDIKLHSLTLTVTDEQLLILYMFVFHFPKPKIIALEDQMDSAGTVPPKLDPSDIQLEPDIALLRRAKRTILSRTVIEVTIPEDESVADRPYYPKGADDNFFSASDDSEDEYDKWNRFLPVQSVEDYLSDNNRMRMYINDGFYISGVCLIRSVEDYLSDNNRMRMYINDGFYISGFCLFLSVRSVEDYLSDNNRMRMYIRIQIVELVIQLSLQEAKQRKEYLMFRLDPVIVDMASTMYLDKNGKPVDCGYAMYASVGAFKMADKLHQRASGAYLELLRTESDKKLITFSYRQVLPKCPDFGKVYNYIENAASFTCHNVSVIFDQTVMGSLKKFADNMQERLAKIEAKVNSGPNLRIADARRLAPPPLQRQESRLSNSINQVTGMLKGMADEVDSSDRPTIKLHLVTCIKDVSLQLCNIDKHFSQMEFKGMESQLIMRHKKIVFNCRLKEMSIKDLNRHTLYPNILIIEKEDDHFFDLKVILVSHARGT</sequence>
<dbReference type="GO" id="GO:0015074">
    <property type="term" value="P:DNA integration"/>
    <property type="evidence" value="ECO:0007669"/>
    <property type="project" value="InterPro"/>
</dbReference>
<dbReference type="InterPro" id="IPR000477">
    <property type="entry name" value="RT_dom"/>
</dbReference>
<dbReference type="PROSITE" id="PS50878">
    <property type="entry name" value="RT_POL"/>
    <property type="match status" value="1"/>
</dbReference>
<dbReference type="GO" id="GO:0008810">
    <property type="term" value="F:cellulase activity"/>
    <property type="evidence" value="ECO:0007669"/>
    <property type="project" value="UniProtKB-EC"/>
</dbReference>
<comment type="similarity">
    <text evidence="2 7 8">Belongs to the glycosyl hydrolase 9 (cellulase E) family.</text>
</comment>
<dbReference type="InterPro" id="IPR033126">
    <property type="entry name" value="Glyco_hydro_9_Asp/Glu_AS"/>
</dbReference>
<evidence type="ECO:0000313" key="12">
    <source>
        <dbReference type="Proteomes" id="UP000683360"/>
    </source>
</evidence>
<evidence type="ECO:0000256" key="8">
    <source>
        <dbReference type="RuleBase" id="RU361166"/>
    </source>
</evidence>
<dbReference type="EC" id="3.2.1.4" evidence="8"/>
<dbReference type="GO" id="GO:0003677">
    <property type="term" value="F:DNA binding"/>
    <property type="evidence" value="ECO:0007669"/>
    <property type="project" value="InterPro"/>
</dbReference>
<dbReference type="EMBL" id="CAJPWZ010002151">
    <property type="protein sequence ID" value="CAG2231677.1"/>
    <property type="molecule type" value="Genomic_DNA"/>
</dbReference>
<dbReference type="InterPro" id="IPR013762">
    <property type="entry name" value="Integrase-like_cat_sf"/>
</dbReference>
<dbReference type="CDD" id="cd03714">
    <property type="entry name" value="RT_DIRS1"/>
    <property type="match status" value="1"/>
</dbReference>
<dbReference type="Pfam" id="PF00759">
    <property type="entry name" value="Glyco_hydro_9"/>
    <property type="match status" value="2"/>
</dbReference>
<dbReference type="InterPro" id="IPR043502">
    <property type="entry name" value="DNA/RNA_pol_sf"/>
</dbReference>
<dbReference type="GO" id="GO:0030245">
    <property type="term" value="P:cellulose catabolic process"/>
    <property type="evidence" value="ECO:0007669"/>
    <property type="project" value="UniProtKB-KW"/>
</dbReference>
<evidence type="ECO:0000256" key="3">
    <source>
        <dbReference type="ARBA" id="ARBA00023001"/>
    </source>
</evidence>
<reference evidence="11" key="1">
    <citation type="submission" date="2021-03" db="EMBL/GenBank/DDBJ databases">
        <authorList>
            <person name="Bekaert M."/>
        </authorList>
    </citation>
    <scope>NUCLEOTIDE SEQUENCE</scope>
</reference>
<dbReference type="Gene3D" id="1.50.10.10">
    <property type="match status" value="2"/>
</dbReference>
<feature type="region of interest" description="Disordered" evidence="9">
    <location>
        <begin position="105"/>
        <end position="135"/>
    </location>
</feature>
<evidence type="ECO:0000256" key="6">
    <source>
        <dbReference type="ARBA" id="ARBA00023326"/>
    </source>
</evidence>
<protein>
    <recommendedName>
        <fullName evidence="8">Endoglucanase</fullName>
        <ecNumber evidence="8">3.2.1.4</ecNumber>
    </recommendedName>
</protein>
<evidence type="ECO:0000256" key="1">
    <source>
        <dbReference type="ARBA" id="ARBA00000966"/>
    </source>
</evidence>
<name>A0A8S3TJ90_MYTED</name>
<comment type="caution">
    <text evidence="11">The sequence shown here is derived from an EMBL/GenBank/DDBJ whole genome shotgun (WGS) entry which is preliminary data.</text>
</comment>
<keyword evidence="12" id="KW-1185">Reference proteome</keyword>
<feature type="active site" evidence="7">
    <location>
        <position position="828"/>
    </location>
</feature>